<accession>B6HPQ2</accession>
<evidence type="ECO:0000313" key="2">
    <source>
        <dbReference type="Proteomes" id="UP000000724"/>
    </source>
</evidence>
<keyword evidence="2" id="KW-1185">Reference proteome</keyword>
<gene>
    <name evidence="1" type="ORF">Pc22g00950</name>
    <name evidence="1" type="ORF">PCH_Pc22g00950</name>
</gene>
<dbReference type="HOGENOM" id="CLU_2197813_0_0_1"/>
<name>B6HPQ2_PENRW</name>
<evidence type="ECO:0000313" key="1">
    <source>
        <dbReference type="EMBL" id="CAP97383.1"/>
    </source>
</evidence>
<dbReference type="Proteomes" id="UP000000724">
    <property type="component" value="Contig Pc00c22"/>
</dbReference>
<organism evidence="1 2">
    <name type="scientific">Penicillium rubens (strain ATCC 28089 / DSM 1075 / NRRL 1951 / Wisconsin 54-1255)</name>
    <name type="common">Penicillium chrysogenum</name>
    <dbReference type="NCBI Taxonomy" id="500485"/>
    <lineage>
        <taxon>Eukaryota</taxon>
        <taxon>Fungi</taxon>
        <taxon>Dikarya</taxon>
        <taxon>Ascomycota</taxon>
        <taxon>Pezizomycotina</taxon>
        <taxon>Eurotiomycetes</taxon>
        <taxon>Eurotiomycetidae</taxon>
        <taxon>Eurotiales</taxon>
        <taxon>Aspergillaceae</taxon>
        <taxon>Penicillium</taxon>
        <taxon>Penicillium chrysogenum species complex</taxon>
    </lineage>
</organism>
<reference evidence="1 2" key="1">
    <citation type="journal article" date="2008" name="Nat. Biotechnol.">
        <title>Genome sequencing and analysis of the filamentous fungus Penicillium chrysogenum.</title>
        <authorList>
            <person name="van den Berg M.A."/>
            <person name="Albang R."/>
            <person name="Albermann K."/>
            <person name="Badger J.H."/>
            <person name="Daran J.-M."/>
            <person name="Driessen A.J.M."/>
            <person name="Garcia-Estrada C."/>
            <person name="Fedorova N.D."/>
            <person name="Harris D.M."/>
            <person name="Heijne W.H.M."/>
            <person name="Joardar V.S."/>
            <person name="Kiel J.A.K.W."/>
            <person name="Kovalchuk A."/>
            <person name="Martin J.F."/>
            <person name="Nierman W.C."/>
            <person name="Nijland J.G."/>
            <person name="Pronk J.T."/>
            <person name="Roubos J.A."/>
            <person name="van der Klei I.J."/>
            <person name="van Peij N.N.M.E."/>
            <person name="Veenhuis M."/>
            <person name="von Doehren H."/>
            <person name="Wagner C."/>
            <person name="Wortman J.R."/>
            <person name="Bovenberg R.A.L."/>
        </authorList>
    </citation>
    <scope>NUCLEOTIDE SEQUENCE [LARGE SCALE GENOMIC DNA]</scope>
    <source>
        <strain evidence="2">ATCC 28089 / DSM 1075 / NRRL 1951 / Wisconsin 54-1255</strain>
    </source>
</reference>
<dbReference type="VEuPathDB" id="FungiDB:PCH_Pc22g00950"/>
<dbReference type="EMBL" id="AM920437">
    <property type="protein sequence ID" value="CAP97383.1"/>
    <property type="molecule type" value="Genomic_DNA"/>
</dbReference>
<proteinExistence type="predicted"/>
<protein>
    <submittedName>
        <fullName evidence="1">Uncharacterized protein</fullName>
    </submittedName>
</protein>
<dbReference type="AlphaFoldDB" id="B6HPQ2"/>
<sequence length="108" mass="12172">MAPRRAQHGYQADAEKVLILLYTVVNVGTLPRTIDHSGFADLEQFEDSQSFSLGTEILVNSIDTTFQRTDIDLSPNMNPGSPCVSMETEFYEEEEEEKEERGKNVGKE</sequence>